<comment type="caution">
    <text evidence="8">The sequence shown here is derived from an EMBL/GenBank/DDBJ whole genome shotgun (WGS) entry which is preliminary data.</text>
</comment>
<dbReference type="SUPFAM" id="SSF50022">
    <property type="entry name" value="ISP domain"/>
    <property type="match status" value="1"/>
</dbReference>
<dbReference type="Pfam" id="PF00848">
    <property type="entry name" value="Ring_hydroxyl_A"/>
    <property type="match status" value="1"/>
</dbReference>
<keyword evidence="3" id="KW-0479">Metal-binding</keyword>
<dbReference type="Pfam" id="PF00355">
    <property type="entry name" value="Rieske"/>
    <property type="match status" value="1"/>
</dbReference>
<reference evidence="8 9" key="1">
    <citation type="journal article" date="2014" name="Antonie Van Leeuwenhoek">
        <title>Hyphomonas beringensis sp. nov. and Hyphomonas chukchiensis sp. nov., isolated from surface seawater of the Bering Sea and Chukchi Sea.</title>
        <authorList>
            <person name="Li C."/>
            <person name="Lai Q."/>
            <person name="Li G."/>
            <person name="Dong C."/>
            <person name="Wang J."/>
            <person name="Liao Y."/>
            <person name="Shao Z."/>
        </authorList>
    </citation>
    <scope>NUCLEOTIDE SEQUENCE [LARGE SCALE GENOMIC DNA]</scope>
    <source>
        <strain evidence="8 9">SCH89</strain>
    </source>
</reference>
<dbReference type="EMBL" id="ARYL01000034">
    <property type="protein sequence ID" value="KDA01169.1"/>
    <property type="molecule type" value="Genomic_DNA"/>
</dbReference>
<dbReference type="InterPro" id="IPR015879">
    <property type="entry name" value="Ring_hydroxy_dOase_asu_C_dom"/>
</dbReference>
<evidence type="ECO:0000256" key="4">
    <source>
        <dbReference type="ARBA" id="ARBA00023002"/>
    </source>
</evidence>
<dbReference type="InterPro" id="IPR017941">
    <property type="entry name" value="Rieske_2Fe-2S"/>
</dbReference>
<dbReference type="InterPro" id="IPR036922">
    <property type="entry name" value="Rieske_2Fe-2S_sf"/>
</dbReference>
<dbReference type="GO" id="GO:0005506">
    <property type="term" value="F:iron ion binding"/>
    <property type="evidence" value="ECO:0007669"/>
    <property type="project" value="InterPro"/>
</dbReference>
<proteinExistence type="inferred from homology"/>
<dbReference type="eggNOG" id="COG4638">
    <property type="taxonomic scope" value="Bacteria"/>
</dbReference>
<evidence type="ECO:0000256" key="1">
    <source>
        <dbReference type="ARBA" id="ARBA00008751"/>
    </source>
</evidence>
<evidence type="ECO:0000256" key="6">
    <source>
        <dbReference type="ARBA" id="ARBA00023014"/>
    </source>
</evidence>
<evidence type="ECO:0000256" key="2">
    <source>
        <dbReference type="ARBA" id="ARBA00022714"/>
    </source>
</evidence>
<dbReference type="PRINTS" id="PR00090">
    <property type="entry name" value="RNGDIOXGNASE"/>
</dbReference>
<name>A0A059G347_9PROT</name>
<accession>A0A059G347</accession>
<organism evidence="8 9">
    <name type="scientific">Hyphomonas oceanitis SCH89</name>
    <dbReference type="NCBI Taxonomy" id="1280953"/>
    <lineage>
        <taxon>Bacteria</taxon>
        <taxon>Pseudomonadati</taxon>
        <taxon>Pseudomonadota</taxon>
        <taxon>Alphaproteobacteria</taxon>
        <taxon>Hyphomonadales</taxon>
        <taxon>Hyphomonadaceae</taxon>
        <taxon>Hyphomonas</taxon>
    </lineage>
</organism>
<dbReference type="PROSITE" id="PS51296">
    <property type="entry name" value="RIESKE"/>
    <property type="match status" value="1"/>
</dbReference>
<dbReference type="PANTHER" id="PTHR43756:SF1">
    <property type="entry name" value="3-PHENYLPROPIONATE_CINNAMIC ACID DIOXYGENASE SUBUNIT ALPHA"/>
    <property type="match status" value="1"/>
</dbReference>
<keyword evidence="6" id="KW-0411">Iron-sulfur</keyword>
<keyword evidence="5" id="KW-0408">Iron</keyword>
<dbReference type="SUPFAM" id="SSF55961">
    <property type="entry name" value="Bet v1-like"/>
    <property type="match status" value="1"/>
</dbReference>
<dbReference type="GO" id="GO:0051537">
    <property type="term" value="F:2 iron, 2 sulfur cluster binding"/>
    <property type="evidence" value="ECO:0007669"/>
    <property type="project" value="UniProtKB-KW"/>
</dbReference>
<feature type="domain" description="Rieske" evidence="7">
    <location>
        <begin position="42"/>
        <end position="158"/>
    </location>
</feature>
<sequence length="426" mass="48041">MNTQVRVEAQRSIPTAIDYKVYHDPEVFAAEQRNVFKGRTWCYLGLEAEIPNAGDFRTSHVGETPVVLVRGQEDKVFAWVNRCAHKGATVCRSLRGNQADGAFVCVYHQWAYDSEGTLVGVPFRRGMKGVGGYDKDFDPANHSLEKLRVESYKGMVFGTFSSEIEPLEDFLGPVMRKYIDRVFQRPIKVLGYSRQYMAGNWKLYSENSRDSYHGALLHLFYPTFGIYRQSQDSAGELAEQGFHNVFTVSKPKGDIDYTSFGDEANREMQGATKLQDERLLQFRPEIDDDVGLHIQSLFPNVVLQQIQNTLATRQIVTLGPDKTELVWTYFGYADDDEETTRHRLRNLNLVGPSGLISMEDGEAVELCQQGTIGAEGKFNFIEMGGDDVREYYAPMGMDENAVRGFWKGYLELMGDALSASTAEVPA</sequence>
<gene>
    <name evidence="8" type="ORF">HOC_16795</name>
</gene>
<evidence type="ECO:0000256" key="3">
    <source>
        <dbReference type="ARBA" id="ARBA00022723"/>
    </source>
</evidence>
<dbReference type="Proteomes" id="UP000024942">
    <property type="component" value="Unassembled WGS sequence"/>
</dbReference>
<evidence type="ECO:0000313" key="8">
    <source>
        <dbReference type="EMBL" id="KDA01169.1"/>
    </source>
</evidence>
<dbReference type="AlphaFoldDB" id="A0A059G347"/>
<dbReference type="Gene3D" id="2.102.10.10">
    <property type="entry name" value="Rieske [2Fe-2S] iron-sulphur domain"/>
    <property type="match status" value="1"/>
</dbReference>
<dbReference type="OrthoDB" id="7456916at2"/>
<keyword evidence="2" id="KW-0001">2Fe-2S</keyword>
<keyword evidence="4" id="KW-0560">Oxidoreductase</keyword>
<dbReference type="GO" id="GO:0016491">
    <property type="term" value="F:oxidoreductase activity"/>
    <property type="evidence" value="ECO:0007669"/>
    <property type="project" value="UniProtKB-KW"/>
</dbReference>
<dbReference type="STRING" id="1280953.HOC_16795"/>
<comment type="similarity">
    <text evidence="1">Belongs to the bacterial ring-hydroxylating dioxygenase alpha subunit family.</text>
</comment>
<keyword evidence="9" id="KW-1185">Reference proteome</keyword>
<dbReference type="PATRIC" id="fig|1280953.3.peg.3365"/>
<dbReference type="InterPro" id="IPR043264">
    <property type="entry name" value="AhdA1c-like_alpha_C"/>
</dbReference>
<dbReference type="CDD" id="cd08880">
    <property type="entry name" value="RHO_alpha_C_ahdA1c-like"/>
    <property type="match status" value="1"/>
</dbReference>
<dbReference type="PANTHER" id="PTHR43756">
    <property type="entry name" value="CHOLINE MONOOXYGENASE, CHLOROPLASTIC"/>
    <property type="match status" value="1"/>
</dbReference>
<evidence type="ECO:0000313" key="9">
    <source>
        <dbReference type="Proteomes" id="UP000024942"/>
    </source>
</evidence>
<dbReference type="Gene3D" id="3.90.380.10">
    <property type="entry name" value="Naphthalene 1,2-dioxygenase Alpha Subunit, Chain A, domain 1"/>
    <property type="match status" value="1"/>
</dbReference>
<dbReference type="InterPro" id="IPR001663">
    <property type="entry name" value="Rng_hydr_dOase-A"/>
</dbReference>
<evidence type="ECO:0000259" key="7">
    <source>
        <dbReference type="PROSITE" id="PS51296"/>
    </source>
</evidence>
<evidence type="ECO:0000256" key="5">
    <source>
        <dbReference type="ARBA" id="ARBA00023004"/>
    </source>
</evidence>
<protein>
    <submittedName>
        <fullName evidence="8">Rieske (2Fe-2S) domain-containing protein</fullName>
    </submittedName>
</protein>
<dbReference type="RefSeq" id="WP_035540707.1">
    <property type="nucleotide sequence ID" value="NZ_ARYL01000034.1"/>
</dbReference>